<evidence type="ECO:0000313" key="1">
    <source>
        <dbReference type="EMBL" id="TWB82613.1"/>
    </source>
</evidence>
<reference evidence="1 2" key="1">
    <citation type="submission" date="2019-06" db="EMBL/GenBank/DDBJ databases">
        <title>Genomic Encyclopedia of Type Strains, Phase IV (KMG-V): Genome sequencing to study the core and pangenomes of soil and plant-associated prokaryotes.</title>
        <authorList>
            <person name="Whitman W."/>
        </authorList>
    </citation>
    <scope>NUCLEOTIDE SEQUENCE [LARGE SCALE GENOMIC DNA]</scope>
    <source>
        <strain evidence="1 2">BR 12005</strain>
    </source>
</reference>
<comment type="caution">
    <text evidence="1">The sequence shown here is derived from an EMBL/GenBank/DDBJ whole genome shotgun (WGS) entry which is preliminary data.</text>
</comment>
<organism evidence="1 2">
    <name type="scientific">Nitrospirillum amazonense</name>
    <dbReference type="NCBI Taxonomy" id="28077"/>
    <lineage>
        <taxon>Bacteria</taxon>
        <taxon>Pseudomonadati</taxon>
        <taxon>Pseudomonadota</taxon>
        <taxon>Alphaproteobacteria</taxon>
        <taxon>Rhodospirillales</taxon>
        <taxon>Azospirillaceae</taxon>
        <taxon>Nitrospirillum</taxon>
    </lineage>
</organism>
<evidence type="ECO:0000313" key="2">
    <source>
        <dbReference type="Proteomes" id="UP000320516"/>
    </source>
</evidence>
<sequence>MRNLSGFHDAELIGVGWDPVDATLILEFMREGRKEKKAIRFSGVVEFRLVDFINQNVVHDVKIFSGQDEVAENLTHFIKWMLTLSDGAEFSETETINDYVSKIRKSEILLCVLNPSWGCDVVVAAREFEVL</sequence>
<name>A0A560KH34_9PROT</name>
<dbReference type="AlphaFoldDB" id="A0A560KH34"/>
<proteinExistence type="predicted"/>
<protein>
    <submittedName>
        <fullName evidence="1">Uncharacterized protein</fullName>
    </submittedName>
</protein>
<dbReference type="Proteomes" id="UP000320516">
    <property type="component" value="Unassembled WGS sequence"/>
</dbReference>
<accession>A0A560KH34</accession>
<gene>
    <name evidence="1" type="ORF">FBZ87_101321</name>
</gene>
<dbReference type="EMBL" id="VITV01000001">
    <property type="protein sequence ID" value="TWB82613.1"/>
    <property type="molecule type" value="Genomic_DNA"/>
</dbReference>